<evidence type="ECO:0000313" key="2">
    <source>
        <dbReference type="EMBL" id="KAF9522196.1"/>
    </source>
</evidence>
<proteinExistence type="predicted"/>
<reference evidence="2" key="1">
    <citation type="submission" date="2020-11" db="EMBL/GenBank/DDBJ databases">
        <authorList>
            <consortium name="DOE Joint Genome Institute"/>
            <person name="Ahrendt S."/>
            <person name="Riley R."/>
            <person name="Andreopoulos W."/>
            <person name="Labutti K."/>
            <person name="Pangilinan J."/>
            <person name="Ruiz-Duenas F.J."/>
            <person name="Barrasa J.M."/>
            <person name="Sanchez-Garcia M."/>
            <person name="Camarero S."/>
            <person name="Miyauchi S."/>
            <person name="Serrano A."/>
            <person name="Linde D."/>
            <person name="Babiker R."/>
            <person name="Drula E."/>
            <person name="Ayuso-Fernandez I."/>
            <person name="Pacheco R."/>
            <person name="Padilla G."/>
            <person name="Ferreira P."/>
            <person name="Barriuso J."/>
            <person name="Kellner H."/>
            <person name="Castanera R."/>
            <person name="Alfaro M."/>
            <person name="Ramirez L."/>
            <person name="Pisabarro A.G."/>
            <person name="Kuo A."/>
            <person name="Tritt A."/>
            <person name="Lipzen A."/>
            <person name="He G."/>
            <person name="Yan M."/>
            <person name="Ng V."/>
            <person name="Cullen D."/>
            <person name="Martin F."/>
            <person name="Rosso M.-N."/>
            <person name="Henrissat B."/>
            <person name="Hibbett D."/>
            <person name="Martinez A.T."/>
            <person name="Grigoriev I.V."/>
        </authorList>
    </citation>
    <scope>NUCLEOTIDE SEQUENCE</scope>
    <source>
        <strain evidence="2">CBS 506.95</strain>
    </source>
</reference>
<sequence length="958" mass="108283">MARSKKCSGCARLFTSSGYWSHLAQTSNPICKAILNAQLGEAKPDFESEHEAQGPETVPFGGDAFGSAETYMDDDFGQALNSEPSEEDDDGSSEGLGRLGGEEFQHSKGDDDNGEEDAEHRRAEYELEVGWEPPRAPSGQTKPDVDMTDGNLDDDGPMGPSFDAPNRLAAEDRIDRCAARIIRYLSRFPLSRVGSVVSKRLGSDARYLNTLASTNPFAPFRSEMDWKVARWAKLRGPGSTAFSELLAIDGVREALKLSYKNTEELNKIIDTHLPSRPRFKRHEVIIAGEAFELFARDIVECLRALWGDPDFLPFLVFEPEEHYTDDNHTIRLFHDMHTGIWWWDTQMKKSGITIVPIIISSDKTQVTVFHNKLAYPVFLTIGNLPKHIRRKPSRQGQVLLAYLPTAKLNHITNKAARRRATANLFHACMSFLLKPLETLGRTGLLMASGDGAVQDCHPILAGYCGDYQEQVLVTCTKSGECPTCPVLPDELGDPESVEEPRQLAPILQALDTIEEGPTEFTKACKAVGIKPIQRPFWQRLPFRACGAAEIDARCRRLPPNHNIRLFLKGISHLNRVTGTEHDQMCRFILGIIIDIRLPSVGRGTAARLVRAVRGLLDFLYLTKYPVHSKETLDQMEEALFFGTTDNFNTEYTERLNIDFAKDPYRATNSKDEYPQMTAWLDRREKVLLHEKYISRRQQVISGLPLHSRIPPLVYPQEMKLAKYPSVHGVSIEEIETNYGAMDFRGALRRFIIQQQHPEFTTRRQLEDATASLHIPFHKLSVYHRIKFISHDPFSLNPEADVVVDSIHCEPSRLDKYRNYIPPRFDTAVIRIANGGRAGVQGYCVGQIRCVFILPLATRKIWFSSSDPPTHLAYVDWFMPFASQRPARDHGLHKISRRVIDGRQRSSIIPVNLIRQSAHLIPAFGPVAPVEWKSSTVLETASDFYFNCFSDRFPYSTIY</sequence>
<dbReference type="InterPro" id="IPR041078">
    <property type="entry name" value="Plavaka"/>
</dbReference>
<dbReference type="Proteomes" id="UP000807306">
    <property type="component" value="Unassembled WGS sequence"/>
</dbReference>
<gene>
    <name evidence="2" type="ORF">CPB83DRAFT_872063</name>
</gene>
<protein>
    <submittedName>
        <fullName evidence="2">Uncharacterized protein</fullName>
    </submittedName>
</protein>
<name>A0A9P6JIB3_9AGAR</name>
<evidence type="ECO:0000313" key="3">
    <source>
        <dbReference type="Proteomes" id="UP000807306"/>
    </source>
</evidence>
<accession>A0A9P6JIB3</accession>
<dbReference type="OrthoDB" id="2576233at2759"/>
<dbReference type="AlphaFoldDB" id="A0A9P6JIB3"/>
<dbReference type="Pfam" id="PF18759">
    <property type="entry name" value="Plavaka"/>
    <property type="match status" value="1"/>
</dbReference>
<organism evidence="2 3">
    <name type="scientific">Crepidotus variabilis</name>
    <dbReference type="NCBI Taxonomy" id="179855"/>
    <lineage>
        <taxon>Eukaryota</taxon>
        <taxon>Fungi</taxon>
        <taxon>Dikarya</taxon>
        <taxon>Basidiomycota</taxon>
        <taxon>Agaricomycotina</taxon>
        <taxon>Agaricomycetes</taxon>
        <taxon>Agaricomycetidae</taxon>
        <taxon>Agaricales</taxon>
        <taxon>Agaricineae</taxon>
        <taxon>Crepidotaceae</taxon>
        <taxon>Crepidotus</taxon>
    </lineage>
</organism>
<feature type="compositionally biased region" description="Basic and acidic residues" evidence="1">
    <location>
        <begin position="100"/>
        <end position="111"/>
    </location>
</feature>
<keyword evidence="3" id="KW-1185">Reference proteome</keyword>
<dbReference type="EMBL" id="MU157956">
    <property type="protein sequence ID" value="KAF9522196.1"/>
    <property type="molecule type" value="Genomic_DNA"/>
</dbReference>
<feature type="compositionally biased region" description="Basic and acidic residues" evidence="1">
    <location>
        <begin position="43"/>
        <end position="53"/>
    </location>
</feature>
<feature type="region of interest" description="Disordered" evidence="1">
    <location>
        <begin position="43"/>
        <end position="154"/>
    </location>
</feature>
<comment type="caution">
    <text evidence="2">The sequence shown here is derived from an EMBL/GenBank/DDBJ whole genome shotgun (WGS) entry which is preliminary data.</text>
</comment>
<evidence type="ECO:0000256" key="1">
    <source>
        <dbReference type="SAM" id="MobiDB-lite"/>
    </source>
</evidence>